<organism evidence="2 3">
    <name type="scientific">Diaporthe eres</name>
    <name type="common">Phomopsis oblonga</name>
    <dbReference type="NCBI Taxonomy" id="83184"/>
    <lineage>
        <taxon>Eukaryota</taxon>
        <taxon>Fungi</taxon>
        <taxon>Dikarya</taxon>
        <taxon>Ascomycota</taxon>
        <taxon>Pezizomycotina</taxon>
        <taxon>Sordariomycetes</taxon>
        <taxon>Sordariomycetidae</taxon>
        <taxon>Diaporthales</taxon>
        <taxon>Diaporthaceae</taxon>
        <taxon>Diaporthe</taxon>
        <taxon>Diaporthe eres species complex</taxon>
    </lineage>
</organism>
<evidence type="ECO:0000313" key="2">
    <source>
        <dbReference type="EMBL" id="KAK7740075.1"/>
    </source>
</evidence>
<comment type="caution">
    <text evidence="2">The sequence shown here is derived from an EMBL/GenBank/DDBJ whole genome shotgun (WGS) entry which is preliminary data.</text>
</comment>
<feature type="region of interest" description="Disordered" evidence="1">
    <location>
        <begin position="279"/>
        <end position="329"/>
    </location>
</feature>
<accession>A0ABR1PLX1</accession>
<dbReference type="EMBL" id="JAKNSF020000003">
    <property type="protein sequence ID" value="KAK7740075.1"/>
    <property type="molecule type" value="Genomic_DNA"/>
</dbReference>
<feature type="region of interest" description="Disordered" evidence="1">
    <location>
        <begin position="1"/>
        <end position="62"/>
    </location>
</feature>
<proteinExistence type="predicted"/>
<gene>
    <name evidence="2" type="ORF">SLS63_001275</name>
</gene>
<reference evidence="2 3" key="1">
    <citation type="submission" date="2024-02" db="EMBL/GenBank/DDBJ databases">
        <title>De novo assembly and annotation of 12 fungi associated with fruit tree decline syndrome in Ontario, Canada.</title>
        <authorList>
            <person name="Sulman M."/>
            <person name="Ellouze W."/>
            <person name="Ilyukhin E."/>
        </authorList>
    </citation>
    <scope>NUCLEOTIDE SEQUENCE [LARGE SCALE GENOMIC DNA]</scope>
    <source>
        <strain evidence="2 3">M169</strain>
    </source>
</reference>
<protein>
    <submittedName>
        <fullName evidence="2">Uncharacterized protein</fullName>
    </submittedName>
</protein>
<evidence type="ECO:0000256" key="1">
    <source>
        <dbReference type="SAM" id="MobiDB-lite"/>
    </source>
</evidence>
<name>A0ABR1PLX1_DIAER</name>
<keyword evidence="3" id="KW-1185">Reference proteome</keyword>
<feature type="compositionally biased region" description="Polar residues" evidence="1">
    <location>
        <begin position="17"/>
        <end position="37"/>
    </location>
</feature>
<dbReference type="Proteomes" id="UP001430848">
    <property type="component" value="Unassembled WGS sequence"/>
</dbReference>
<feature type="region of interest" description="Disordered" evidence="1">
    <location>
        <begin position="217"/>
        <end position="266"/>
    </location>
</feature>
<sequence length="674" mass="75154">MSSKSPAANGASLYSPKESTLISAESANPRRQTPSTDHSYRPGQPSGLAITASREEPSQGPSVARLVNEVRNVCTAAQENLQSLKQAIHHTPGIPGRTADLIGNDLMATAHQFITISSVCNALENKFDEDKLHHRRELIAQQASHEAYQGGLHGQLAKANMTIDEFQNRLRQIEKNSKGELEAKAQRLNEKVNNQKRRINEQQAQIETLKRKLSQGSKLSKLTINDRREDDSSPPSEFPHSATSELTYRHRRSPPVPQPKMGSSITQQDQEFLLNNLRSNIDGRQGFPPRQGGTRMERDSHFQGGPAPTAPSFGQFGHQLPGAIGPNNPMGGAPGYYGPYPPAPAYRQHTGDPTHGPPVSHHTYGMPSMQPSASLSHHRVGPSGYAPHTRPSNALVLRQDDGDDPQVTSWREIFQKLFNAVKGWTEQFDEEVAISVVQRVCAENRNLWDYIESVASCYKNSQSTPGHAQFMLTSNDHRTKFITRLILQYLEQEVLRSKFWLGWDKKLDVVLKSSVFPMLEATACSFDQRRVGREHLQSVVDQIVNGPGYKTERDRRMKTHAKALQDIAGSFYLNNAHRQSAVVGLHSIAKIAMEVSAKMMQSRLSFSFIWNECGVKFSHDSHLAINEDIHGYAVQYNKHMRVAIVVTPGVSYRDDNGPSIVARSLFKAHVMVMH</sequence>
<evidence type="ECO:0000313" key="3">
    <source>
        <dbReference type="Proteomes" id="UP001430848"/>
    </source>
</evidence>